<name>A0A7M5XFH7_9CNID</name>
<dbReference type="GeneID" id="136823392"/>
<dbReference type="AlphaFoldDB" id="A0A7M5XFH7"/>
<dbReference type="PANTHER" id="PTHR12155:SF41">
    <property type="entry name" value="SCHLAFEN ALBA-2 DOMAIN-CONTAINING PROTEIN"/>
    <property type="match status" value="1"/>
</dbReference>
<dbReference type="InterPro" id="IPR038461">
    <property type="entry name" value="Schlafen_AlbA_2_dom_sf"/>
</dbReference>
<dbReference type="InterPro" id="IPR029684">
    <property type="entry name" value="Schlafen"/>
</dbReference>
<protein>
    <recommendedName>
        <fullName evidence="1">Schlafen AlbA-2 domain-containing protein</fullName>
    </recommendedName>
</protein>
<dbReference type="PANTHER" id="PTHR12155">
    <property type="entry name" value="SCHLAFEN"/>
    <property type="match status" value="1"/>
</dbReference>
<evidence type="ECO:0000313" key="3">
    <source>
        <dbReference type="Proteomes" id="UP000594262"/>
    </source>
</evidence>
<dbReference type="RefSeq" id="XP_066935674.1">
    <property type="nucleotide sequence ID" value="XM_067079573.1"/>
</dbReference>
<dbReference type="OrthoDB" id="47172at2759"/>
<dbReference type="InterPro" id="IPR007421">
    <property type="entry name" value="Schlafen_AlbA_2_dom"/>
</dbReference>
<keyword evidence="3" id="KW-1185">Reference proteome</keyword>
<dbReference type="Pfam" id="PF04326">
    <property type="entry name" value="SLFN_AlbA_2"/>
    <property type="match status" value="1"/>
</dbReference>
<sequence length="265" mass="31161">MVSMMQQQRPQQQKYYIRKSLVSVEEDEYNEFKGHRNFSVEELPPWCFHRNSDRRSRKAASRALNAFLNSGRGGTVYLGIIDEGVVKGFYLTEYQKDHVTLSLEDLFSRYQPPVTPEKYEVRFVPIFGPSEERDFSCMERTIDKQTISNHLKAHLLRTHDFCWCDKDLAQRIEDGEKQRDYVVEVHVFPQRPSFKMNASGEYKAELSTVYVNEENKCYFRKSACCAVYSTDDIIELTKHQVCEVYTPIIDRLRGEIERLAYDSDD</sequence>
<dbReference type="EnsemblMetazoa" id="CLYHEMT022459.3">
    <property type="protein sequence ID" value="CLYHEMP022459.3"/>
    <property type="gene ID" value="CLYHEMG022459"/>
</dbReference>
<accession>A0A7M5XFH7</accession>
<feature type="domain" description="Schlafen AlbA-2" evidence="1">
    <location>
        <begin position="52"/>
        <end position="123"/>
    </location>
</feature>
<reference evidence="2" key="1">
    <citation type="submission" date="2021-01" db="UniProtKB">
        <authorList>
            <consortium name="EnsemblMetazoa"/>
        </authorList>
    </citation>
    <scope>IDENTIFICATION</scope>
</reference>
<proteinExistence type="predicted"/>
<organism evidence="2 3">
    <name type="scientific">Clytia hemisphaerica</name>
    <dbReference type="NCBI Taxonomy" id="252671"/>
    <lineage>
        <taxon>Eukaryota</taxon>
        <taxon>Metazoa</taxon>
        <taxon>Cnidaria</taxon>
        <taxon>Hydrozoa</taxon>
        <taxon>Hydroidolina</taxon>
        <taxon>Leptothecata</taxon>
        <taxon>Obeliida</taxon>
        <taxon>Clytiidae</taxon>
        <taxon>Clytia</taxon>
    </lineage>
</organism>
<evidence type="ECO:0000313" key="2">
    <source>
        <dbReference type="EnsemblMetazoa" id="CLYHEMP022459.3"/>
    </source>
</evidence>
<evidence type="ECO:0000259" key="1">
    <source>
        <dbReference type="Pfam" id="PF04326"/>
    </source>
</evidence>
<dbReference type="Gene3D" id="3.30.950.30">
    <property type="entry name" value="Schlafen, AAA domain"/>
    <property type="match status" value="1"/>
</dbReference>
<dbReference type="Proteomes" id="UP000594262">
    <property type="component" value="Unplaced"/>
</dbReference>